<sequence>MRNNLCPSIPNKKKKILNSKKNQQQQIDEEEMDEVGIMDNDEAPSAKQDSRYRLETDKKFAERREAALNKETPDGIVKRGHWIALYNLKTNRHLKLKHTQSIRPFQNSRSCLLRRKDT</sequence>
<proteinExistence type="predicted"/>
<dbReference type="AlphaFoldDB" id="A0AAE1LQ40"/>
<dbReference type="EMBL" id="JAHWGI010001243">
    <property type="protein sequence ID" value="KAK3926242.1"/>
    <property type="molecule type" value="Genomic_DNA"/>
</dbReference>
<name>A0AAE1LQ40_9NEOP</name>
<reference evidence="2" key="1">
    <citation type="submission" date="2021-07" db="EMBL/GenBank/DDBJ databases">
        <authorList>
            <person name="Catto M.A."/>
            <person name="Jacobson A."/>
            <person name="Kennedy G."/>
            <person name="Labadie P."/>
            <person name="Hunt B.G."/>
            <person name="Srinivasan R."/>
        </authorList>
    </citation>
    <scope>NUCLEOTIDE SEQUENCE</scope>
    <source>
        <strain evidence="2">PL_HMW_Pooled</strain>
        <tissue evidence="2">Head</tissue>
    </source>
</reference>
<accession>A0AAE1LQ40</accession>
<dbReference type="GO" id="GO:0000428">
    <property type="term" value="C:DNA-directed RNA polymerase complex"/>
    <property type="evidence" value="ECO:0007669"/>
    <property type="project" value="UniProtKB-KW"/>
</dbReference>
<keyword evidence="3" id="KW-1185">Reference proteome</keyword>
<reference evidence="2" key="2">
    <citation type="journal article" date="2023" name="BMC Genomics">
        <title>Pest status, molecular evolution, and epigenetic factors derived from the genome assembly of Frankliniella fusca, a thysanopteran phytovirus vector.</title>
        <authorList>
            <person name="Catto M.A."/>
            <person name="Labadie P.E."/>
            <person name="Jacobson A.L."/>
            <person name="Kennedy G.G."/>
            <person name="Srinivasan R."/>
            <person name="Hunt B.G."/>
        </authorList>
    </citation>
    <scope>NUCLEOTIDE SEQUENCE</scope>
    <source>
        <strain evidence="2">PL_HMW_Pooled</strain>
    </source>
</reference>
<evidence type="ECO:0000256" key="1">
    <source>
        <dbReference type="SAM" id="MobiDB-lite"/>
    </source>
</evidence>
<feature type="compositionally biased region" description="Acidic residues" evidence="1">
    <location>
        <begin position="27"/>
        <end position="42"/>
    </location>
</feature>
<organism evidence="2 3">
    <name type="scientific">Frankliniella fusca</name>
    <dbReference type="NCBI Taxonomy" id="407009"/>
    <lineage>
        <taxon>Eukaryota</taxon>
        <taxon>Metazoa</taxon>
        <taxon>Ecdysozoa</taxon>
        <taxon>Arthropoda</taxon>
        <taxon>Hexapoda</taxon>
        <taxon>Insecta</taxon>
        <taxon>Pterygota</taxon>
        <taxon>Neoptera</taxon>
        <taxon>Paraneoptera</taxon>
        <taxon>Thysanoptera</taxon>
        <taxon>Terebrantia</taxon>
        <taxon>Thripoidea</taxon>
        <taxon>Thripidae</taxon>
        <taxon>Frankliniella</taxon>
    </lineage>
</organism>
<keyword evidence="2" id="KW-0240">DNA-directed RNA polymerase</keyword>
<evidence type="ECO:0000313" key="2">
    <source>
        <dbReference type="EMBL" id="KAK3926242.1"/>
    </source>
</evidence>
<keyword evidence="2" id="KW-0804">Transcription</keyword>
<feature type="region of interest" description="Disordered" evidence="1">
    <location>
        <begin position="1"/>
        <end position="51"/>
    </location>
</feature>
<evidence type="ECO:0000313" key="3">
    <source>
        <dbReference type="Proteomes" id="UP001219518"/>
    </source>
</evidence>
<comment type="caution">
    <text evidence="2">The sequence shown here is derived from an EMBL/GenBank/DDBJ whole genome shotgun (WGS) entry which is preliminary data.</text>
</comment>
<gene>
    <name evidence="2" type="ORF">KUF71_014491</name>
</gene>
<protein>
    <submittedName>
        <fullName evidence="2">DNA-directed RNA polymerase subunit beta</fullName>
    </submittedName>
</protein>
<dbReference type="Proteomes" id="UP001219518">
    <property type="component" value="Unassembled WGS sequence"/>
</dbReference>